<dbReference type="Pfam" id="PF01055">
    <property type="entry name" value="Glyco_hydro_31_2nd"/>
    <property type="match status" value="1"/>
</dbReference>
<accession>A0AAE0VMY9</accession>
<dbReference type="Gene3D" id="2.60.40.1180">
    <property type="entry name" value="Golgi alpha-mannosidase II"/>
    <property type="match status" value="1"/>
</dbReference>
<evidence type="ECO:0000313" key="9">
    <source>
        <dbReference type="Proteomes" id="UP001195483"/>
    </source>
</evidence>
<protein>
    <recommendedName>
        <fullName evidence="10">Myogenesis-regulating glycosidase</fullName>
    </recommendedName>
</protein>
<dbReference type="SUPFAM" id="SSF51011">
    <property type="entry name" value="Glycosyl hydrolase domain"/>
    <property type="match status" value="1"/>
</dbReference>
<feature type="domain" description="Glycosyl hydrolase family 31 C-terminal" evidence="7">
    <location>
        <begin position="594"/>
        <end position="676"/>
    </location>
</feature>
<organism evidence="8 9">
    <name type="scientific">Potamilus streckersoni</name>
    <dbReference type="NCBI Taxonomy" id="2493646"/>
    <lineage>
        <taxon>Eukaryota</taxon>
        <taxon>Metazoa</taxon>
        <taxon>Spiralia</taxon>
        <taxon>Lophotrochozoa</taxon>
        <taxon>Mollusca</taxon>
        <taxon>Bivalvia</taxon>
        <taxon>Autobranchia</taxon>
        <taxon>Heteroconchia</taxon>
        <taxon>Palaeoheterodonta</taxon>
        <taxon>Unionida</taxon>
        <taxon>Unionoidea</taxon>
        <taxon>Unionidae</taxon>
        <taxon>Ambleminae</taxon>
        <taxon>Lampsilini</taxon>
        <taxon>Potamilus</taxon>
    </lineage>
</organism>
<reference evidence="8" key="1">
    <citation type="journal article" date="2021" name="Genome Biol. Evol.">
        <title>A High-Quality Reference Genome for a Parasitic Bivalve with Doubly Uniparental Inheritance (Bivalvia: Unionida).</title>
        <authorList>
            <person name="Smith C.H."/>
        </authorList>
    </citation>
    <scope>NUCLEOTIDE SEQUENCE</scope>
    <source>
        <strain evidence="8">CHS0354</strain>
    </source>
</reference>
<dbReference type="InterPro" id="IPR048395">
    <property type="entry name" value="Glyco_hydro_31_C"/>
</dbReference>
<sequence length="680" mass="78283">MEGRKKSGRCMIVIVVSVLFILAVTTGIIVWQVAYRTSNNTQTPAGVDSKIGNARLYYSPDNNRSLIFMVTSGKGELSGNLWAVGGSGTPIRCVKKTLYEECLEWEKDRRLRITYIEHVQPKLNCYEIEWSTLQCQTQVLMDCYDLGGAHWYGGYEDRFQPWPLDGTSRPASAYVTMDSYINQIGGVQERYFFNSNGTGFFIPDEIPLYVSINESQDGRFCLMAKHEISPYHNVDGLLPNLRYNVCSGLNVLDIHRKMSALFISKPSDIPDKRLFRYPIWSTWAQYHKDINQSIVNTFAHAIQRNNFSHSQLEIDDDWTPKYGDMVFNESKFPNASEMIKSLSKLGFRTTIWVHPFFNIDSKAFVEASNQSFLIRQYGSELPALVSWWDTSLARGEMAGILDTTNPMAVQWFLSKLRYLRKEYNISSFKFDAGEVRWLPKIYNALATPLNPNIYTQQWARLAYESDKDVRHQEVRVGYRTQDIPIFVRMLDKESNWDNNNGLKTLIPTALTFGVLGYPFILPDMIGGNAYDGYPDPELFIRWLQATVFMPSLQFSIVPWQFNETILKISQKFVKLHEQYADDIINLARECVITGAPIVRPLWWVDPDDEVALTCDSEFLVGDHILVAPVLDKNARSRDIYLPTGWWRDEIRGVNLTGKQWIRGFKAELNELPYFIKLPNP</sequence>
<dbReference type="InterPro" id="IPR017853">
    <property type="entry name" value="GH"/>
</dbReference>
<evidence type="ECO:0000256" key="5">
    <source>
        <dbReference type="SAM" id="Phobius"/>
    </source>
</evidence>
<evidence type="ECO:0000256" key="4">
    <source>
        <dbReference type="RuleBase" id="RU361185"/>
    </source>
</evidence>
<evidence type="ECO:0000256" key="2">
    <source>
        <dbReference type="ARBA" id="ARBA00022801"/>
    </source>
</evidence>
<gene>
    <name evidence="8" type="ORF">CHS0354_022889</name>
</gene>
<evidence type="ECO:0000313" key="8">
    <source>
        <dbReference type="EMBL" id="KAK3583844.1"/>
    </source>
</evidence>
<reference evidence="8" key="2">
    <citation type="journal article" date="2021" name="Genome Biol. Evol.">
        <title>Developing a high-quality reference genome for a parasitic bivalve with doubly uniparental inheritance (Bivalvia: Unionida).</title>
        <authorList>
            <person name="Smith C.H."/>
        </authorList>
    </citation>
    <scope>NUCLEOTIDE SEQUENCE</scope>
    <source>
        <strain evidence="8">CHS0354</strain>
        <tissue evidence="8">Mantle</tissue>
    </source>
</reference>
<dbReference type="GO" id="GO:0004553">
    <property type="term" value="F:hydrolase activity, hydrolyzing O-glycosyl compounds"/>
    <property type="evidence" value="ECO:0007669"/>
    <property type="project" value="InterPro"/>
</dbReference>
<proteinExistence type="inferred from homology"/>
<dbReference type="InterPro" id="IPR000322">
    <property type="entry name" value="Glyco_hydro_31_TIM"/>
</dbReference>
<evidence type="ECO:0008006" key="10">
    <source>
        <dbReference type="Google" id="ProtNLM"/>
    </source>
</evidence>
<dbReference type="PANTHER" id="PTHR43053">
    <property type="entry name" value="GLYCOSIDASE FAMILY 31"/>
    <property type="match status" value="1"/>
</dbReference>
<evidence type="ECO:0000259" key="7">
    <source>
        <dbReference type="Pfam" id="PF21365"/>
    </source>
</evidence>
<evidence type="ECO:0000256" key="3">
    <source>
        <dbReference type="ARBA" id="ARBA00023295"/>
    </source>
</evidence>
<dbReference type="SUPFAM" id="SSF51445">
    <property type="entry name" value="(Trans)glycosidases"/>
    <property type="match status" value="1"/>
</dbReference>
<feature type="transmembrane region" description="Helical" evidence="5">
    <location>
        <begin position="12"/>
        <end position="34"/>
    </location>
</feature>
<dbReference type="PANTHER" id="PTHR43053:SF4">
    <property type="entry name" value="MYOGENESIS-REGULATING GLYCOSIDASE"/>
    <property type="match status" value="1"/>
</dbReference>
<name>A0AAE0VMY9_9BIVA</name>
<dbReference type="Proteomes" id="UP001195483">
    <property type="component" value="Unassembled WGS sequence"/>
</dbReference>
<comment type="caution">
    <text evidence="8">The sequence shown here is derived from an EMBL/GenBank/DDBJ whole genome shotgun (WGS) entry which is preliminary data.</text>
</comment>
<dbReference type="AlphaFoldDB" id="A0AAE0VMY9"/>
<evidence type="ECO:0000256" key="1">
    <source>
        <dbReference type="ARBA" id="ARBA00007806"/>
    </source>
</evidence>
<keyword evidence="2 4" id="KW-0378">Hydrolase</keyword>
<dbReference type="InterPro" id="IPR050985">
    <property type="entry name" value="Alpha-glycosidase_related"/>
</dbReference>
<keyword evidence="3 4" id="KW-0326">Glycosidase</keyword>
<keyword evidence="5" id="KW-0472">Membrane</keyword>
<dbReference type="CDD" id="cd06592">
    <property type="entry name" value="GH31_NET37"/>
    <property type="match status" value="1"/>
</dbReference>
<dbReference type="Gene3D" id="3.20.20.80">
    <property type="entry name" value="Glycosidases"/>
    <property type="match status" value="1"/>
</dbReference>
<comment type="similarity">
    <text evidence="1 4">Belongs to the glycosyl hydrolase 31 family.</text>
</comment>
<feature type="domain" description="Glycoside hydrolase family 31 TIM barrel" evidence="6">
    <location>
        <begin position="281"/>
        <end position="576"/>
    </location>
</feature>
<keyword evidence="9" id="KW-1185">Reference proteome</keyword>
<dbReference type="InterPro" id="IPR013780">
    <property type="entry name" value="Glyco_hydro_b"/>
</dbReference>
<dbReference type="Pfam" id="PF21365">
    <property type="entry name" value="Glyco_hydro_31_3rd"/>
    <property type="match status" value="1"/>
</dbReference>
<evidence type="ECO:0000259" key="6">
    <source>
        <dbReference type="Pfam" id="PF01055"/>
    </source>
</evidence>
<dbReference type="GO" id="GO:0005975">
    <property type="term" value="P:carbohydrate metabolic process"/>
    <property type="evidence" value="ECO:0007669"/>
    <property type="project" value="InterPro"/>
</dbReference>
<keyword evidence="5" id="KW-1133">Transmembrane helix</keyword>
<dbReference type="EMBL" id="JAEAOA010001385">
    <property type="protein sequence ID" value="KAK3583844.1"/>
    <property type="molecule type" value="Genomic_DNA"/>
</dbReference>
<reference evidence="8" key="3">
    <citation type="submission" date="2023-05" db="EMBL/GenBank/DDBJ databases">
        <authorList>
            <person name="Smith C.H."/>
        </authorList>
    </citation>
    <scope>NUCLEOTIDE SEQUENCE</scope>
    <source>
        <strain evidence="8">CHS0354</strain>
        <tissue evidence="8">Mantle</tissue>
    </source>
</reference>
<keyword evidence="5" id="KW-0812">Transmembrane</keyword>